<accession>A0A2K2D7J3</accession>
<dbReference type="PANTHER" id="PTHR33227:SF54">
    <property type="entry name" value="PROTEIN STIG1"/>
    <property type="match status" value="1"/>
</dbReference>
<dbReference type="FunCoup" id="A0A2K2D7J3">
    <property type="interactions" value="6"/>
</dbReference>
<comment type="similarity">
    <text evidence="1">Belongs to the STIG1 family.</text>
</comment>
<protein>
    <recommendedName>
        <fullName evidence="7">4Fe-4S ferredoxin-type domain-containing protein</fullName>
    </recommendedName>
</protein>
<feature type="signal peptide" evidence="3">
    <location>
        <begin position="1"/>
        <end position="16"/>
    </location>
</feature>
<evidence type="ECO:0000256" key="1">
    <source>
        <dbReference type="ARBA" id="ARBA00006010"/>
    </source>
</evidence>
<reference evidence="5" key="3">
    <citation type="submission" date="2018-08" db="UniProtKB">
        <authorList>
            <consortium name="EnsemblPlants"/>
        </authorList>
    </citation>
    <scope>IDENTIFICATION</scope>
    <source>
        <strain evidence="5">cv. Bd21</strain>
    </source>
</reference>
<evidence type="ECO:0000313" key="5">
    <source>
        <dbReference type="EnsemblPlants" id="PNT70250"/>
    </source>
</evidence>
<dbReference type="EMBL" id="CM000881">
    <property type="protein sequence ID" value="PNT70250.1"/>
    <property type="molecule type" value="Genomic_DNA"/>
</dbReference>
<dbReference type="EnsemblPlants" id="PNT70250">
    <property type="protein sequence ID" value="PNT70250"/>
    <property type="gene ID" value="BRADI_2g08690v3"/>
</dbReference>
<keyword evidence="2 3" id="KW-0732">Signal</keyword>
<reference evidence="4 5" key="1">
    <citation type="journal article" date="2010" name="Nature">
        <title>Genome sequencing and analysis of the model grass Brachypodium distachyon.</title>
        <authorList>
            <consortium name="International Brachypodium Initiative"/>
        </authorList>
    </citation>
    <scope>NUCLEOTIDE SEQUENCE [LARGE SCALE GENOMIC DNA]</scope>
    <source>
        <strain evidence="4 5">Bd21</strain>
    </source>
</reference>
<evidence type="ECO:0000313" key="6">
    <source>
        <dbReference type="Proteomes" id="UP000008810"/>
    </source>
</evidence>
<dbReference type="Gramene" id="PNT70250">
    <property type="protein sequence ID" value="PNT70250"/>
    <property type="gene ID" value="BRADI_2g08690v3"/>
</dbReference>
<dbReference type="AlphaFoldDB" id="A0A2K2D7J3"/>
<organism evidence="4">
    <name type="scientific">Brachypodium distachyon</name>
    <name type="common">Purple false brome</name>
    <name type="synonym">Trachynia distachya</name>
    <dbReference type="NCBI Taxonomy" id="15368"/>
    <lineage>
        <taxon>Eukaryota</taxon>
        <taxon>Viridiplantae</taxon>
        <taxon>Streptophyta</taxon>
        <taxon>Embryophyta</taxon>
        <taxon>Tracheophyta</taxon>
        <taxon>Spermatophyta</taxon>
        <taxon>Magnoliopsida</taxon>
        <taxon>Liliopsida</taxon>
        <taxon>Poales</taxon>
        <taxon>Poaceae</taxon>
        <taxon>BOP clade</taxon>
        <taxon>Pooideae</taxon>
        <taxon>Stipodae</taxon>
        <taxon>Brachypodieae</taxon>
        <taxon>Brachypodium</taxon>
    </lineage>
</organism>
<evidence type="ECO:0000256" key="3">
    <source>
        <dbReference type="SAM" id="SignalP"/>
    </source>
</evidence>
<dbReference type="Pfam" id="PF04885">
    <property type="entry name" value="Stig1"/>
    <property type="match status" value="1"/>
</dbReference>
<dbReference type="OrthoDB" id="5421723at2759"/>
<dbReference type="Proteomes" id="UP000008810">
    <property type="component" value="Chromosome 2"/>
</dbReference>
<feature type="chain" id="PRO_5036043340" description="4Fe-4S ferredoxin-type domain-containing protein" evidence="3">
    <location>
        <begin position="17"/>
        <end position="128"/>
    </location>
</feature>
<dbReference type="InterPro" id="IPR006969">
    <property type="entry name" value="Stig-like"/>
</dbReference>
<sequence>MALLAFAVLFVVAADAAPPAAAFRRSRFLADFQFQPPTYFDCVKKPPSVCLEPGSPGKTCCKGPGPVGACTDLASSLLHCGSCNRTCKVGQVCCSGKCSDLLSDKKNCGGCSKECSKKCQYGMCDYAG</sequence>
<dbReference type="InParanoid" id="A0A2K2D7J3"/>
<dbReference type="STRING" id="15368.A0A2K2D7J3"/>
<dbReference type="PANTHER" id="PTHR33227">
    <property type="entry name" value="STIGMA-SPECIFIC STIG1-LIKE PROTEIN 3"/>
    <property type="match status" value="1"/>
</dbReference>
<reference evidence="4" key="2">
    <citation type="submission" date="2017-06" db="EMBL/GenBank/DDBJ databases">
        <title>WGS assembly of Brachypodium distachyon.</title>
        <authorList>
            <consortium name="The International Brachypodium Initiative"/>
            <person name="Lucas S."/>
            <person name="Harmon-Smith M."/>
            <person name="Lail K."/>
            <person name="Tice H."/>
            <person name="Grimwood J."/>
            <person name="Bruce D."/>
            <person name="Barry K."/>
            <person name="Shu S."/>
            <person name="Lindquist E."/>
            <person name="Wang M."/>
            <person name="Pitluck S."/>
            <person name="Vogel J.P."/>
            <person name="Garvin D.F."/>
            <person name="Mockler T.C."/>
            <person name="Schmutz J."/>
            <person name="Rokhsar D."/>
            <person name="Bevan M.W."/>
        </authorList>
    </citation>
    <scope>NUCLEOTIDE SEQUENCE</scope>
    <source>
        <strain evidence="4">Bd21</strain>
    </source>
</reference>
<keyword evidence="6" id="KW-1185">Reference proteome</keyword>
<name>A0A2K2D7J3_BRADI</name>
<evidence type="ECO:0000256" key="2">
    <source>
        <dbReference type="ARBA" id="ARBA00022729"/>
    </source>
</evidence>
<proteinExistence type="inferred from homology"/>
<evidence type="ECO:0008006" key="7">
    <source>
        <dbReference type="Google" id="ProtNLM"/>
    </source>
</evidence>
<dbReference type="ExpressionAtlas" id="A0A2K2D7J3">
    <property type="expression patterns" value="baseline"/>
</dbReference>
<gene>
    <name evidence="4" type="ORF">BRADI_2g08690v3</name>
</gene>
<evidence type="ECO:0000313" key="4">
    <source>
        <dbReference type="EMBL" id="PNT70250.1"/>
    </source>
</evidence>